<dbReference type="EMBL" id="VIEB01000049">
    <property type="protein sequence ID" value="TQE10070.1"/>
    <property type="molecule type" value="Genomic_DNA"/>
</dbReference>
<feature type="compositionally biased region" description="Polar residues" evidence="1">
    <location>
        <begin position="169"/>
        <end position="187"/>
    </location>
</feature>
<keyword evidence="3" id="KW-1185">Reference proteome</keyword>
<accession>A0A540NHS7</accession>
<evidence type="ECO:0000256" key="1">
    <source>
        <dbReference type="SAM" id="MobiDB-lite"/>
    </source>
</evidence>
<protein>
    <submittedName>
        <fullName evidence="2">Uncharacterized protein</fullName>
    </submittedName>
</protein>
<evidence type="ECO:0000313" key="3">
    <source>
        <dbReference type="Proteomes" id="UP000315295"/>
    </source>
</evidence>
<gene>
    <name evidence="2" type="ORF">C1H46_004360</name>
</gene>
<name>A0A540NHS7_MALBA</name>
<feature type="region of interest" description="Disordered" evidence="1">
    <location>
        <begin position="150"/>
        <end position="208"/>
    </location>
</feature>
<reference evidence="2 3" key="1">
    <citation type="journal article" date="2019" name="G3 (Bethesda)">
        <title>Sequencing of a Wild Apple (Malus baccata) Genome Unravels the Differences Between Cultivated and Wild Apple Species Regarding Disease Resistance and Cold Tolerance.</title>
        <authorList>
            <person name="Chen X."/>
        </authorList>
    </citation>
    <scope>NUCLEOTIDE SEQUENCE [LARGE SCALE GENOMIC DNA]</scope>
    <source>
        <strain evidence="3">cv. Shandingzi</strain>
        <tissue evidence="2">Leaves</tissue>
    </source>
</reference>
<evidence type="ECO:0000313" key="2">
    <source>
        <dbReference type="EMBL" id="TQE10070.1"/>
    </source>
</evidence>
<sequence>MLPLRLPRLPRKQMMQVKMMQMKMMHRSIWRQARRMHVLIVRYFFKSKSISYHWGRKQRYLISCFPPIISRALALACRTRRKEAISRNLKLNVRSRADCLEPLPGCLPSVALECSSSTADTSRIPSTNASGVWICRHRLFALKLPSVSESLRGGAPNSEEPFKGKRLHTTSAMQEKQAEKNATQRAGTNHEARSPSLHSRIIQTDEFK</sequence>
<proteinExistence type="predicted"/>
<organism evidence="2 3">
    <name type="scientific">Malus baccata</name>
    <name type="common">Siberian crab apple</name>
    <name type="synonym">Pyrus baccata</name>
    <dbReference type="NCBI Taxonomy" id="106549"/>
    <lineage>
        <taxon>Eukaryota</taxon>
        <taxon>Viridiplantae</taxon>
        <taxon>Streptophyta</taxon>
        <taxon>Embryophyta</taxon>
        <taxon>Tracheophyta</taxon>
        <taxon>Spermatophyta</taxon>
        <taxon>Magnoliopsida</taxon>
        <taxon>eudicotyledons</taxon>
        <taxon>Gunneridae</taxon>
        <taxon>Pentapetalae</taxon>
        <taxon>rosids</taxon>
        <taxon>fabids</taxon>
        <taxon>Rosales</taxon>
        <taxon>Rosaceae</taxon>
        <taxon>Amygdaloideae</taxon>
        <taxon>Maleae</taxon>
        <taxon>Malus</taxon>
    </lineage>
</organism>
<comment type="caution">
    <text evidence="2">The sequence shown here is derived from an EMBL/GenBank/DDBJ whole genome shotgun (WGS) entry which is preliminary data.</text>
</comment>
<dbReference type="AlphaFoldDB" id="A0A540NHS7"/>
<dbReference type="Proteomes" id="UP000315295">
    <property type="component" value="Unassembled WGS sequence"/>
</dbReference>